<reference evidence="15" key="1">
    <citation type="submission" date="2021-01" db="EMBL/GenBank/DDBJ databases">
        <authorList>
            <person name="Corre E."/>
            <person name="Pelletier E."/>
            <person name="Niang G."/>
            <person name="Scheremetjew M."/>
            <person name="Finn R."/>
            <person name="Kale V."/>
            <person name="Holt S."/>
            <person name="Cochrane G."/>
            <person name="Meng A."/>
            <person name="Brown T."/>
            <person name="Cohen L."/>
        </authorList>
    </citation>
    <scope>NUCLEOTIDE SEQUENCE</scope>
    <source>
        <strain evidence="15">CCMP 2712</strain>
    </source>
</reference>
<keyword evidence="6" id="KW-0269">Exonuclease</keyword>
<keyword evidence="7" id="KW-0234">DNA repair</keyword>
<sequence length="614" mass="69077">MSSDWNPPGKERCRFLLLLLLPILLPILLPLASCDTVPSLRYGVDCNRKNPQHFEQYSHPKGKKEHATKEEVEVIVLDSDEDDHPRTKRSRAGEEHAGPSSKVPRKEGARAAPSMEEDEKLARMLQEEELRGLAASGAARNGRREFVADGRGFWLFHTDGIEEPGNEQAVRLRDVVQGDVLWAIFTNYMVQERWLLSEIALLSSIPRVVFMYPFLSSLASPPSSSSIVRYAPPTPQYGVHHSKVMLLGYNTGVRVVVMTANHIHGDHYDMTDALWAQDFPLKGEGEERSEFEDDLVSYFQATQWKGTTLPCGSKLDAQYLRRYSFKNARAKIVASVPGRHQGEKMHMWGHMKMRRILSRETFDPLFNKCPMVWQCTSIGSLSEKWIEEFTSSLCEGKNTEGKNIGRPEEPPHFIWPTMEEVRTSSKGYTMGESIPGFSKNVHKPFLLKMFCRWSSGSSDPQLRRRAMPHIKTWLRFSPSSSPSSPTRVAWILLGSHNLSGAAWGRLEKNASQISITSYEFSVLLLPSLLHNDSDFSCTCGGRQAKEEATLAATTTLPEGNGKKRHLSFFSTISCRESASNIEAPLPLPYSLPPARYAQGKDTPWHVDNEAAGFL</sequence>
<dbReference type="CDD" id="cd09123">
    <property type="entry name" value="PLDc_Tdp1_2"/>
    <property type="match status" value="1"/>
</dbReference>
<evidence type="ECO:0000256" key="2">
    <source>
        <dbReference type="ARBA" id="ARBA00010205"/>
    </source>
</evidence>
<dbReference type="CDD" id="cd09122">
    <property type="entry name" value="PLDc_Tdp1_1"/>
    <property type="match status" value="1"/>
</dbReference>
<feature type="site" description="Interaction with DNA" evidence="11">
    <location>
        <position position="499"/>
    </location>
</feature>
<feature type="signal peptide" evidence="13">
    <location>
        <begin position="1"/>
        <end position="34"/>
    </location>
</feature>
<keyword evidence="8" id="KW-0539">Nucleus</keyword>
<dbReference type="Gene3D" id="3.30.870.10">
    <property type="entry name" value="Endonuclease Chain A"/>
    <property type="match status" value="2"/>
</dbReference>
<evidence type="ECO:0000256" key="7">
    <source>
        <dbReference type="ARBA" id="ARBA00023204"/>
    </source>
</evidence>
<evidence type="ECO:0000256" key="10">
    <source>
        <dbReference type="PIRSR" id="PIRSR610347-2"/>
    </source>
</evidence>
<dbReference type="AlphaFoldDB" id="A0A7S4NMV3"/>
<name>A0A7S4NMV3_GUITH</name>
<gene>
    <name evidence="15" type="ORF">GTHE00462_LOCUS14212</name>
</gene>
<protein>
    <recommendedName>
        <fullName evidence="14">PBZ-type domain-containing protein</fullName>
    </recommendedName>
</protein>
<evidence type="ECO:0000256" key="4">
    <source>
        <dbReference type="ARBA" id="ARBA00022763"/>
    </source>
</evidence>
<evidence type="ECO:0000256" key="1">
    <source>
        <dbReference type="ARBA" id="ARBA00004123"/>
    </source>
</evidence>
<proteinExistence type="inferred from homology"/>
<dbReference type="GO" id="GO:0003697">
    <property type="term" value="F:single-stranded DNA binding"/>
    <property type="evidence" value="ECO:0007669"/>
    <property type="project" value="TreeGrafter"/>
</dbReference>
<dbReference type="GO" id="GO:0003690">
    <property type="term" value="F:double-stranded DNA binding"/>
    <property type="evidence" value="ECO:0007669"/>
    <property type="project" value="TreeGrafter"/>
</dbReference>
<dbReference type="EMBL" id="HBKN01018026">
    <property type="protein sequence ID" value="CAE2297557.1"/>
    <property type="molecule type" value="Transcribed_RNA"/>
</dbReference>
<evidence type="ECO:0000256" key="5">
    <source>
        <dbReference type="ARBA" id="ARBA00022801"/>
    </source>
</evidence>
<dbReference type="GO" id="GO:0005634">
    <property type="term" value="C:nucleus"/>
    <property type="evidence" value="ECO:0007669"/>
    <property type="project" value="UniProtKB-SubCell"/>
</dbReference>
<evidence type="ECO:0000256" key="12">
    <source>
        <dbReference type="SAM" id="MobiDB-lite"/>
    </source>
</evidence>
<keyword evidence="3" id="KW-0540">Nuclease</keyword>
<dbReference type="Pfam" id="PF10283">
    <property type="entry name" value="zf-CCHH"/>
    <property type="match status" value="1"/>
</dbReference>
<feature type="binding site" evidence="10">
    <location>
        <position position="471"/>
    </location>
    <ligand>
        <name>substrate</name>
    </ligand>
</feature>
<dbReference type="InterPro" id="IPR019406">
    <property type="entry name" value="APLF_PBZ"/>
</dbReference>
<dbReference type="GO" id="GO:0017005">
    <property type="term" value="F:3'-tyrosyl-DNA phosphodiesterase activity"/>
    <property type="evidence" value="ECO:0007669"/>
    <property type="project" value="TreeGrafter"/>
</dbReference>
<dbReference type="PANTHER" id="PTHR12415">
    <property type="entry name" value="TYROSYL-DNA PHOSPHODIESTERASE 1"/>
    <property type="match status" value="1"/>
</dbReference>
<feature type="chain" id="PRO_5030991174" description="PBZ-type domain-containing protein" evidence="13">
    <location>
        <begin position="35"/>
        <end position="614"/>
    </location>
</feature>
<feature type="region of interest" description="Disordered" evidence="12">
    <location>
        <begin position="75"/>
        <end position="117"/>
    </location>
</feature>
<evidence type="ECO:0000256" key="3">
    <source>
        <dbReference type="ARBA" id="ARBA00022722"/>
    </source>
</evidence>
<dbReference type="SUPFAM" id="SSF56024">
    <property type="entry name" value="Phospholipase D/nuclease"/>
    <property type="match status" value="2"/>
</dbReference>
<comment type="similarity">
    <text evidence="2">Belongs to the tyrosyl-DNA phosphodiesterase family.</text>
</comment>
<evidence type="ECO:0000256" key="11">
    <source>
        <dbReference type="PIRSR" id="PIRSR610347-3"/>
    </source>
</evidence>
<feature type="active site" description="Proton donor/acceptor" evidence="9">
    <location>
        <position position="469"/>
    </location>
</feature>
<keyword evidence="13" id="KW-0732">Signal</keyword>
<feature type="domain" description="PBZ-type" evidence="14">
    <location>
        <begin position="41"/>
        <end position="61"/>
    </location>
</feature>
<evidence type="ECO:0000256" key="13">
    <source>
        <dbReference type="SAM" id="SignalP"/>
    </source>
</evidence>
<comment type="subcellular location">
    <subcellularLocation>
        <location evidence="1">Nucleus</location>
    </subcellularLocation>
</comment>
<keyword evidence="4" id="KW-0227">DNA damage</keyword>
<organism evidence="15">
    <name type="scientific">Guillardia theta</name>
    <name type="common">Cryptophyte</name>
    <name type="synonym">Cryptomonas phi</name>
    <dbReference type="NCBI Taxonomy" id="55529"/>
    <lineage>
        <taxon>Eukaryota</taxon>
        <taxon>Cryptophyceae</taxon>
        <taxon>Pyrenomonadales</taxon>
        <taxon>Geminigeraceae</taxon>
        <taxon>Guillardia</taxon>
    </lineage>
</organism>
<dbReference type="GO" id="GO:0004527">
    <property type="term" value="F:exonuclease activity"/>
    <property type="evidence" value="ECO:0007669"/>
    <property type="project" value="UniProtKB-KW"/>
</dbReference>
<evidence type="ECO:0000313" key="15">
    <source>
        <dbReference type="EMBL" id="CAE2297557.1"/>
    </source>
</evidence>
<dbReference type="Pfam" id="PF06087">
    <property type="entry name" value="Tyr-DNA_phospho"/>
    <property type="match status" value="1"/>
</dbReference>
<evidence type="ECO:0000256" key="8">
    <source>
        <dbReference type="ARBA" id="ARBA00023242"/>
    </source>
</evidence>
<accession>A0A7S4NMV3</accession>
<dbReference type="PANTHER" id="PTHR12415:SF0">
    <property type="entry name" value="TYROSYL-DNA PHOSPHODIESTERASE 1"/>
    <property type="match status" value="1"/>
</dbReference>
<dbReference type="GO" id="GO:0006281">
    <property type="term" value="P:DNA repair"/>
    <property type="evidence" value="ECO:0007669"/>
    <property type="project" value="UniProtKB-KW"/>
</dbReference>
<feature type="active site" description="Nucleophile" evidence="9">
    <location>
        <position position="241"/>
    </location>
</feature>
<evidence type="ECO:0000256" key="6">
    <source>
        <dbReference type="ARBA" id="ARBA00022839"/>
    </source>
</evidence>
<dbReference type="InterPro" id="IPR010347">
    <property type="entry name" value="Tdp1"/>
</dbReference>
<feature type="binding site" evidence="10">
    <location>
        <position position="243"/>
    </location>
    <ligand>
        <name>substrate</name>
    </ligand>
</feature>
<keyword evidence="5" id="KW-0378">Hydrolase</keyword>
<evidence type="ECO:0000259" key="14">
    <source>
        <dbReference type="Pfam" id="PF10283"/>
    </source>
</evidence>
<evidence type="ECO:0000256" key="9">
    <source>
        <dbReference type="PIRSR" id="PIRSR610347-1"/>
    </source>
</evidence>